<evidence type="ECO:0000313" key="2">
    <source>
        <dbReference type="EMBL" id="GAV85225.1"/>
    </source>
</evidence>
<dbReference type="AlphaFoldDB" id="A0A1Q3CYJ7"/>
<dbReference type="EMBL" id="BDDD01003494">
    <property type="protein sequence ID" value="GAV85225.1"/>
    <property type="molecule type" value="Genomic_DNA"/>
</dbReference>
<feature type="region of interest" description="Disordered" evidence="1">
    <location>
        <begin position="145"/>
        <end position="167"/>
    </location>
</feature>
<name>A0A1Q3CYJ7_CEPFO</name>
<evidence type="ECO:0000313" key="3">
    <source>
        <dbReference type="Proteomes" id="UP000187406"/>
    </source>
</evidence>
<keyword evidence="3" id="KW-1185">Reference proteome</keyword>
<feature type="compositionally biased region" description="Low complexity" evidence="1">
    <location>
        <begin position="152"/>
        <end position="163"/>
    </location>
</feature>
<dbReference type="PANTHER" id="PTHR33676">
    <property type="entry name" value="COLD REGULATED PROTEIN 27"/>
    <property type="match status" value="1"/>
</dbReference>
<accession>A0A1Q3CYJ7</accession>
<gene>
    <name evidence="2" type="ORF">CFOL_v3_28663</name>
</gene>
<comment type="caution">
    <text evidence="2">The sequence shown here is derived from an EMBL/GenBank/DDBJ whole genome shotgun (WGS) entry which is preliminary data.</text>
</comment>
<dbReference type="Proteomes" id="UP000187406">
    <property type="component" value="Unassembled WGS sequence"/>
</dbReference>
<feature type="compositionally biased region" description="Polar residues" evidence="1">
    <location>
        <begin position="17"/>
        <end position="28"/>
    </location>
</feature>
<dbReference type="GO" id="GO:0009409">
    <property type="term" value="P:response to cold"/>
    <property type="evidence" value="ECO:0007669"/>
    <property type="project" value="InterPro"/>
</dbReference>
<feature type="region of interest" description="Disordered" evidence="1">
    <location>
        <begin position="1"/>
        <end position="28"/>
    </location>
</feature>
<dbReference type="InParanoid" id="A0A1Q3CYJ7"/>
<organism evidence="2 3">
    <name type="scientific">Cephalotus follicularis</name>
    <name type="common">Albany pitcher plant</name>
    <dbReference type="NCBI Taxonomy" id="3775"/>
    <lineage>
        <taxon>Eukaryota</taxon>
        <taxon>Viridiplantae</taxon>
        <taxon>Streptophyta</taxon>
        <taxon>Embryophyta</taxon>
        <taxon>Tracheophyta</taxon>
        <taxon>Spermatophyta</taxon>
        <taxon>Magnoliopsida</taxon>
        <taxon>eudicotyledons</taxon>
        <taxon>Gunneridae</taxon>
        <taxon>Pentapetalae</taxon>
        <taxon>rosids</taxon>
        <taxon>fabids</taxon>
        <taxon>Oxalidales</taxon>
        <taxon>Cephalotaceae</taxon>
        <taxon>Cephalotus</taxon>
    </lineage>
</organism>
<dbReference type="FunCoup" id="A0A1Q3CYJ7">
    <property type="interactions" value="90"/>
</dbReference>
<dbReference type="InterPro" id="IPR044678">
    <property type="entry name" value="COR27/28"/>
</dbReference>
<dbReference type="STRING" id="3775.A0A1Q3CYJ7"/>
<dbReference type="PANTHER" id="PTHR33676:SF3">
    <property type="entry name" value="COLD-REGULATED PROTEIN 27"/>
    <property type="match status" value="1"/>
</dbReference>
<reference evidence="3" key="1">
    <citation type="submission" date="2016-04" db="EMBL/GenBank/DDBJ databases">
        <title>Cephalotus genome sequencing.</title>
        <authorList>
            <person name="Fukushima K."/>
            <person name="Hasebe M."/>
            <person name="Fang X."/>
        </authorList>
    </citation>
    <scope>NUCLEOTIDE SEQUENCE [LARGE SCALE GENOMIC DNA]</scope>
    <source>
        <strain evidence="3">cv. St1</strain>
    </source>
</reference>
<protein>
    <submittedName>
        <fullName evidence="2">Uncharacterized protein</fullName>
    </submittedName>
</protein>
<dbReference type="GO" id="GO:0042752">
    <property type="term" value="P:regulation of circadian rhythm"/>
    <property type="evidence" value="ECO:0007669"/>
    <property type="project" value="InterPro"/>
</dbReference>
<feature type="compositionally biased region" description="Basic and acidic residues" evidence="1">
    <location>
        <begin position="1"/>
        <end position="15"/>
    </location>
</feature>
<evidence type="ECO:0000256" key="1">
    <source>
        <dbReference type="SAM" id="MobiDB-lite"/>
    </source>
</evidence>
<dbReference type="OrthoDB" id="1923282at2759"/>
<sequence length="254" mass="28823">MDDTHPTSELIRDQEDSSTLDSPETVSMSTQWTDEKHRLYLQSMEASFVDQLYTSMDLLGRRSKKANLSVLKSSRQMHHNSSTASGQFKIHRDGYWEKINFESPDFQLDKKDESHALMASPWIRHYRSAGKTKIVVSPILQESSGSETQAIKSSMSKAMSGESSSKRFDESHSHMCYHDTAYNNEEVSDQNFFDEDVEGKMASDICSSRKMKPLITDCSGSDQVVPHSKPPITEDVSENCISSARQRMTSTRRM</sequence>
<proteinExistence type="predicted"/>